<reference evidence="2" key="1">
    <citation type="submission" date="2019-08" db="EMBL/GenBank/DDBJ databases">
        <authorList>
            <person name="Kucharzyk K."/>
            <person name="Murdoch R.W."/>
            <person name="Higgins S."/>
            <person name="Loffler F."/>
        </authorList>
    </citation>
    <scope>NUCLEOTIDE SEQUENCE</scope>
</reference>
<gene>
    <name evidence="2" type="ORF">SDC9_212669</name>
</gene>
<keyword evidence="1" id="KW-0812">Transmembrane</keyword>
<sequence length="145" mass="15678">MKKLHQLPSPIQNQVLLRAGLCGLSLAAGIGMLALLGRIALALPFGLAALLLAANAAHVYTTAARGHYLMIRGTVLKVERTSLRHRPRALLLEVEGKALRVVLHNRHRAPADGAAVTLYIPDTAPLYEWRGLHQLSAYLALVEGE</sequence>
<protein>
    <submittedName>
        <fullName evidence="2">Uncharacterized protein</fullName>
    </submittedName>
</protein>
<feature type="transmembrane region" description="Helical" evidence="1">
    <location>
        <begin position="15"/>
        <end position="36"/>
    </location>
</feature>
<dbReference type="AlphaFoldDB" id="A0A645JMN6"/>
<keyword evidence="1" id="KW-0472">Membrane</keyword>
<keyword evidence="1" id="KW-1133">Transmembrane helix</keyword>
<organism evidence="2">
    <name type="scientific">bioreactor metagenome</name>
    <dbReference type="NCBI Taxonomy" id="1076179"/>
    <lineage>
        <taxon>unclassified sequences</taxon>
        <taxon>metagenomes</taxon>
        <taxon>ecological metagenomes</taxon>
    </lineage>
</organism>
<feature type="transmembrane region" description="Helical" evidence="1">
    <location>
        <begin position="42"/>
        <end position="63"/>
    </location>
</feature>
<evidence type="ECO:0000313" key="2">
    <source>
        <dbReference type="EMBL" id="MPN64891.1"/>
    </source>
</evidence>
<accession>A0A645JMN6</accession>
<name>A0A645JMN6_9ZZZZ</name>
<proteinExistence type="predicted"/>
<comment type="caution">
    <text evidence="2">The sequence shown here is derived from an EMBL/GenBank/DDBJ whole genome shotgun (WGS) entry which is preliminary data.</text>
</comment>
<evidence type="ECO:0000256" key="1">
    <source>
        <dbReference type="SAM" id="Phobius"/>
    </source>
</evidence>
<dbReference type="EMBL" id="VSSQ01146442">
    <property type="protein sequence ID" value="MPN64891.1"/>
    <property type="molecule type" value="Genomic_DNA"/>
</dbReference>